<protein>
    <submittedName>
        <fullName evidence="1">Uncharacterized protein</fullName>
    </submittedName>
</protein>
<dbReference type="EMBL" id="KY555146">
    <property type="protein sequence ID" value="ARB14994.1"/>
    <property type="molecule type" value="Genomic_DNA"/>
</dbReference>
<proteinExistence type="predicted"/>
<accession>A0A1V0EDQ6</accession>
<reference evidence="2" key="1">
    <citation type="journal article" date="2017" name="Curr. Microbiol.">
        <title>Genomic Diversity of Type B3 Bacteriophages of Caulobacter crescentus.</title>
        <authorList>
            <person name="Ash K.T."/>
            <person name="Drake K.M."/>
            <person name="Gibbs W.S."/>
            <person name="Ely B."/>
        </authorList>
    </citation>
    <scope>NUCLEOTIDE SEQUENCE [LARGE SCALE GENOMIC DNA]</scope>
</reference>
<sequence length="232" mass="23846">MAINSTELVDRLIKLVAFGVTKTGKASDKSGSNESIPSPTVVFPENIWNEKGLLPALPPAADTPQVKVYSGATRIRATADPTAQPNETWLATSTYGTPSTRLTNFIAPSVGGSGYAARVFIGDPNTGPAARIFPDTTGEEWTFDYIAGVLNFPTAVPGSKTATIGTGSVSIAANGIYLELYRYIGATGGGGGGVDPGSLGTMAYQDADAVDITGGDISNVVFTNVTIDGGTF</sequence>
<evidence type="ECO:0000313" key="2">
    <source>
        <dbReference type="Proteomes" id="UP000222485"/>
    </source>
</evidence>
<gene>
    <name evidence="1" type="ORF">Ccr32_gp075</name>
</gene>
<evidence type="ECO:0000313" key="1">
    <source>
        <dbReference type="EMBL" id="ARB14994.1"/>
    </source>
</evidence>
<dbReference type="Proteomes" id="UP000222485">
    <property type="component" value="Genome"/>
</dbReference>
<name>A0A1V0EDQ6_9CAUD</name>
<organism evidence="1 2">
    <name type="scientific">Caulobacter phage Ccr32</name>
    <dbReference type="NCBI Taxonomy" id="1959738"/>
    <lineage>
        <taxon>Viruses</taxon>
        <taxon>Duplodnaviria</taxon>
        <taxon>Heunggongvirae</taxon>
        <taxon>Uroviricota</taxon>
        <taxon>Caudoviricetes</taxon>
        <taxon>Jeanschmidtviridae</taxon>
        <taxon>Shapirovirus</taxon>
        <taxon>Shapirovirus cbk</taxon>
    </lineage>
</organism>